<reference evidence="1 2" key="1">
    <citation type="submission" date="2010-07" db="EMBL/GenBank/DDBJ databases">
        <authorList>
            <person name="Muzny D."/>
            <person name="Qin X."/>
            <person name="Deng J."/>
            <person name="Jiang H."/>
            <person name="Liu Y."/>
            <person name="Qu J."/>
            <person name="Song X.-Z."/>
            <person name="Zhang L."/>
            <person name="Thornton R."/>
            <person name="Coyle M."/>
            <person name="Francisco L."/>
            <person name="Jackson L."/>
            <person name="Javaid M."/>
            <person name="Korchina V."/>
            <person name="Kovar C."/>
            <person name="Mata R."/>
            <person name="Mathew T."/>
            <person name="Ngo R."/>
            <person name="Nguyen L."/>
            <person name="Nguyen N."/>
            <person name="Okwuonu G."/>
            <person name="Ongeri F."/>
            <person name="Pham C."/>
            <person name="Simmons D."/>
            <person name="Wilczek-Boney K."/>
            <person name="Hale W."/>
            <person name="Jakkamsetti A."/>
            <person name="Pham P."/>
            <person name="Ruth R."/>
            <person name="San Lucas F."/>
            <person name="Warren J."/>
            <person name="Zhang J."/>
            <person name="Zhao Z."/>
            <person name="Zhou C."/>
            <person name="Zhu D."/>
            <person name="Lee S."/>
            <person name="Bess C."/>
            <person name="Blankenburg K."/>
            <person name="Forbes L."/>
            <person name="Fu Q."/>
            <person name="Gubbala S."/>
            <person name="Hirani K."/>
            <person name="Jayaseelan J.C."/>
            <person name="Lara F."/>
            <person name="Munidasa M."/>
            <person name="Palculict T."/>
            <person name="Patil S."/>
            <person name="Pu L.-L."/>
            <person name="Saada N."/>
            <person name="Tang L."/>
            <person name="Weissenberger G."/>
            <person name="Zhu Y."/>
            <person name="Hemphill L."/>
            <person name="Shang Y."/>
            <person name="Youmans B."/>
            <person name="Ayvaz T."/>
            <person name="Ross M."/>
            <person name="Santibanez J."/>
            <person name="Aqrawi P."/>
            <person name="Gross S."/>
            <person name="Joshi V."/>
            <person name="Fowler G."/>
            <person name="Nazareth L."/>
            <person name="Reid J."/>
            <person name="Worley K."/>
            <person name="Petrosino J."/>
            <person name="Highlander S."/>
            <person name="Gibbs R."/>
        </authorList>
    </citation>
    <scope>NUCLEOTIDE SEQUENCE [LARGE SCALE GENOMIC DNA]</scope>
    <source>
        <strain evidence="1 2">ATCC BAA-1640</strain>
    </source>
</reference>
<organism evidence="1 2">
    <name type="scientific">Peptoniphilus duerdenii ATCC BAA-1640</name>
    <dbReference type="NCBI Taxonomy" id="862517"/>
    <lineage>
        <taxon>Bacteria</taxon>
        <taxon>Bacillati</taxon>
        <taxon>Bacillota</taxon>
        <taxon>Tissierellia</taxon>
        <taxon>Tissierellales</taxon>
        <taxon>Peptoniphilaceae</taxon>
        <taxon>Peptoniphilus</taxon>
    </lineage>
</organism>
<accession>E0NJ89</accession>
<dbReference type="HOGENOM" id="CLU_2918635_0_0_9"/>
<protein>
    <submittedName>
        <fullName evidence="1">Uncharacterized protein</fullName>
    </submittedName>
</protein>
<dbReference type="AlphaFoldDB" id="E0NJ89"/>
<keyword evidence="2" id="KW-1185">Reference proteome</keyword>
<proteinExistence type="predicted"/>
<dbReference type="Proteomes" id="UP000003280">
    <property type="component" value="Unassembled WGS sequence"/>
</dbReference>
<evidence type="ECO:0000313" key="1">
    <source>
        <dbReference type="EMBL" id="EFM26208.1"/>
    </source>
</evidence>
<name>E0NJ89_9FIRM</name>
<evidence type="ECO:0000313" key="2">
    <source>
        <dbReference type="Proteomes" id="UP000003280"/>
    </source>
</evidence>
<dbReference type="STRING" id="862517.HMPREF9225_0228"/>
<sequence>MSIGAKTSPRVEALAEISDFVAGLMQRVPKKPSIAKADLQNSTAILPRKKRFEEKRLWLGY</sequence>
<gene>
    <name evidence="1" type="ORF">HMPREF9225_0228</name>
</gene>
<comment type="caution">
    <text evidence="1">The sequence shown here is derived from an EMBL/GenBank/DDBJ whole genome shotgun (WGS) entry which is preliminary data.</text>
</comment>
<dbReference type="EMBL" id="AEEH01000014">
    <property type="protein sequence ID" value="EFM26208.1"/>
    <property type="molecule type" value="Genomic_DNA"/>
</dbReference>